<dbReference type="GO" id="GO:0030148">
    <property type="term" value="P:sphingolipid biosynthetic process"/>
    <property type="evidence" value="ECO:0007669"/>
    <property type="project" value="TreeGrafter"/>
</dbReference>
<dbReference type="GO" id="GO:0042761">
    <property type="term" value="P:very long-chain fatty acid biosynthetic process"/>
    <property type="evidence" value="ECO:0007669"/>
    <property type="project" value="TreeGrafter"/>
</dbReference>
<evidence type="ECO:0000256" key="5">
    <source>
        <dbReference type="ARBA" id="ARBA00022832"/>
    </source>
</evidence>
<reference evidence="11 12" key="1">
    <citation type="journal article" date="2013" name="Curr. Biol.">
        <title>The Genome of the Foraminiferan Reticulomyxa filosa.</title>
        <authorList>
            <person name="Glockner G."/>
            <person name="Hulsmann N."/>
            <person name="Schleicher M."/>
            <person name="Noegel A.A."/>
            <person name="Eichinger L."/>
            <person name="Gallinger C."/>
            <person name="Pawlowski J."/>
            <person name="Sierra R."/>
            <person name="Euteneuer U."/>
            <person name="Pillet L."/>
            <person name="Moustafa A."/>
            <person name="Platzer M."/>
            <person name="Groth M."/>
            <person name="Szafranski K."/>
            <person name="Schliwa M."/>
        </authorList>
    </citation>
    <scope>NUCLEOTIDE SEQUENCE [LARGE SCALE GENOMIC DNA]</scope>
</reference>
<evidence type="ECO:0000256" key="1">
    <source>
        <dbReference type="ARBA" id="ARBA00004141"/>
    </source>
</evidence>
<keyword evidence="12" id="KW-1185">Reference proteome</keyword>
<dbReference type="OrthoDB" id="10259681at2759"/>
<dbReference type="Pfam" id="PF01151">
    <property type="entry name" value="ELO"/>
    <property type="match status" value="1"/>
</dbReference>
<gene>
    <name evidence="11" type="ORF">RFI_28077</name>
</gene>
<dbReference type="AlphaFoldDB" id="X6M5V7"/>
<dbReference type="GO" id="GO:0009922">
    <property type="term" value="F:fatty acid elongase activity"/>
    <property type="evidence" value="ECO:0007669"/>
    <property type="project" value="InterPro"/>
</dbReference>
<dbReference type="InterPro" id="IPR002076">
    <property type="entry name" value="ELO_fam"/>
</dbReference>
<evidence type="ECO:0000256" key="4">
    <source>
        <dbReference type="ARBA" id="ARBA00022692"/>
    </source>
</evidence>
<name>X6M5V7_RETFI</name>
<evidence type="ECO:0000256" key="8">
    <source>
        <dbReference type="ARBA" id="ARBA00023136"/>
    </source>
</evidence>
<keyword evidence="4 10" id="KW-0812">Transmembrane</keyword>
<proteinExistence type="inferred from homology"/>
<dbReference type="GO" id="GO:0019367">
    <property type="term" value="P:fatty acid elongation, saturated fatty acid"/>
    <property type="evidence" value="ECO:0007669"/>
    <property type="project" value="TreeGrafter"/>
</dbReference>
<protein>
    <recommendedName>
        <fullName evidence="10">Elongation of fatty acids protein</fullName>
        <ecNumber evidence="10">2.3.1.-</ecNumber>
    </recommendedName>
</protein>
<keyword evidence="3 10" id="KW-0808">Transferase</keyword>
<feature type="transmembrane region" description="Helical" evidence="10">
    <location>
        <begin position="21"/>
        <end position="39"/>
    </location>
</feature>
<evidence type="ECO:0000256" key="7">
    <source>
        <dbReference type="ARBA" id="ARBA00023098"/>
    </source>
</evidence>
<dbReference type="PANTHER" id="PTHR11157">
    <property type="entry name" value="FATTY ACID ACYL TRANSFERASE-RELATED"/>
    <property type="match status" value="1"/>
</dbReference>
<evidence type="ECO:0000256" key="9">
    <source>
        <dbReference type="ARBA" id="ARBA00023160"/>
    </source>
</evidence>
<dbReference type="GO" id="GO:0034625">
    <property type="term" value="P:fatty acid elongation, monounsaturated fatty acid"/>
    <property type="evidence" value="ECO:0007669"/>
    <property type="project" value="TreeGrafter"/>
</dbReference>
<comment type="similarity">
    <text evidence="10">Belongs to the ELO family.</text>
</comment>
<evidence type="ECO:0000256" key="3">
    <source>
        <dbReference type="ARBA" id="ARBA00022679"/>
    </source>
</evidence>
<dbReference type="EC" id="2.3.1.-" evidence="10"/>
<keyword evidence="8 10" id="KW-0472">Membrane</keyword>
<dbReference type="PANTHER" id="PTHR11157:SF169">
    <property type="entry name" value="ELONGATION OF FATTY ACIDS PROTEIN"/>
    <property type="match status" value="1"/>
</dbReference>
<evidence type="ECO:0000256" key="6">
    <source>
        <dbReference type="ARBA" id="ARBA00022989"/>
    </source>
</evidence>
<dbReference type="GO" id="GO:0005789">
    <property type="term" value="C:endoplasmic reticulum membrane"/>
    <property type="evidence" value="ECO:0007669"/>
    <property type="project" value="TreeGrafter"/>
</dbReference>
<dbReference type="Proteomes" id="UP000023152">
    <property type="component" value="Unassembled WGS sequence"/>
</dbReference>
<organism evidence="11 12">
    <name type="scientific">Reticulomyxa filosa</name>
    <dbReference type="NCBI Taxonomy" id="46433"/>
    <lineage>
        <taxon>Eukaryota</taxon>
        <taxon>Sar</taxon>
        <taxon>Rhizaria</taxon>
        <taxon>Retaria</taxon>
        <taxon>Foraminifera</taxon>
        <taxon>Monothalamids</taxon>
        <taxon>Reticulomyxidae</taxon>
        <taxon>Reticulomyxa</taxon>
    </lineage>
</organism>
<accession>X6M5V7</accession>
<evidence type="ECO:0000313" key="11">
    <source>
        <dbReference type="EMBL" id="ETO09309.1"/>
    </source>
</evidence>
<keyword evidence="5 10" id="KW-0276">Fatty acid metabolism</keyword>
<keyword evidence="7 10" id="KW-0443">Lipid metabolism</keyword>
<comment type="caution">
    <text evidence="11">The sequence shown here is derived from an EMBL/GenBank/DDBJ whole genome shotgun (WGS) entry which is preliminary data.</text>
</comment>
<dbReference type="GO" id="GO:0034626">
    <property type="term" value="P:fatty acid elongation, polyunsaturated fatty acid"/>
    <property type="evidence" value="ECO:0007669"/>
    <property type="project" value="TreeGrafter"/>
</dbReference>
<evidence type="ECO:0000313" key="12">
    <source>
        <dbReference type="Proteomes" id="UP000023152"/>
    </source>
</evidence>
<keyword evidence="6 10" id="KW-1133">Transmembrane helix</keyword>
<comment type="catalytic activity">
    <reaction evidence="10">
        <text>an acyl-CoA + malonyl-CoA + H(+) = a 3-oxoacyl-CoA + CO2 + CoA</text>
        <dbReference type="Rhea" id="RHEA:50252"/>
        <dbReference type="ChEBI" id="CHEBI:15378"/>
        <dbReference type="ChEBI" id="CHEBI:16526"/>
        <dbReference type="ChEBI" id="CHEBI:57287"/>
        <dbReference type="ChEBI" id="CHEBI:57384"/>
        <dbReference type="ChEBI" id="CHEBI:58342"/>
        <dbReference type="ChEBI" id="CHEBI:90726"/>
    </reaction>
    <physiologicalReaction direction="left-to-right" evidence="10">
        <dbReference type="Rhea" id="RHEA:50253"/>
    </physiologicalReaction>
</comment>
<comment type="subcellular location">
    <subcellularLocation>
        <location evidence="1">Membrane</location>
        <topology evidence="1">Multi-pass membrane protein</topology>
    </subcellularLocation>
</comment>
<comment type="caution">
    <text evidence="10">Lacks conserved residue(s) required for the propagation of feature annotation.</text>
</comment>
<feature type="transmembrane region" description="Helical" evidence="10">
    <location>
        <begin position="72"/>
        <end position="94"/>
    </location>
</feature>
<evidence type="ECO:0000256" key="2">
    <source>
        <dbReference type="ARBA" id="ARBA00022516"/>
    </source>
</evidence>
<keyword evidence="9 10" id="KW-0275">Fatty acid biosynthesis</keyword>
<keyword evidence="2 10" id="KW-0444">Lipid biosynthesis</keyword>
<evidence type="ECO:0000256" key="10">
    <source>
        <dbReference type="RuleBase" id="RU361115"/>
    </source>
</evidence>
<dbReference type="EMBL" id="ASPP01024155">
    <property type="protein sequence ID" value="ETO09309.1"/>
    <property type="molecule type" value="Genomic_DNA"/>
</dbReference>
<sequence>MEKEWDWLFDTESYPFLQARYPLGLTIMYVLSVVLFSPAEEKQEPVETKKDKKKEETKGETKGLDTFTRVVFFHNVLLCLFSLFCFINTFPVALDVMTRKPLSSSFCGHGWMLAFDGPFGKWGWLFYLSKYYEFVDTWIIMAKGRRPIFLQVHFFFFFFFEEREIF</sequence>